<dbReference type="SUPFAM" id="SSF55486">
    <property type="entry name" value="Metalloproteases ('zincins'), catalytic domain"/>
    <property type="match status" value="1"/>
</dbReference>
<dbReference type="Pfam" id="PF17820">
    <property type="entry name" value="PDZ_6"/>
    <property type="match status" value="1"/>
</dbReference>
<keyword evidence="3" id="KW-1185">Reference proteome</keyword>
<proteinExistence type="predicted"/>
<dbReference type="SUPFAM" id="SSF50156">
    <property type="entry name" value="PDZ domain-like"/>
    <property type="match status" value="1"/>
</dbReference>
<evidence type="ECO:0000259" key="1">
    <source>
        <dbReference type="PROSITE" id="PS50106"/>
    </source>
</evidence>
<dbReference type="InterPro" id="IPR024191">
    <property type="entry name" value="Peptidase_M61"/>
</dbReference>
<dbReference type="Gene3D" id="2.30.42.10">
    <property type="match status" value="1"/>
</dbReference>
<dbReference type="Pfam" id="PF05299">
    <property type="entry name" value="Peptidase_M61"/>
    <property type="match status" value="1"/>
</dbReference>
<dbReference type="InterPro" id="IPR001478">
    <property type="entry name" value="PDZ"/>
</dbReference>
<comment type="caution">
    <text evidence="2">The sequence shown here is derived from an EMBL/GenBank/DDBJ whole genome shotgun (WGS) entry which is preliminary data.</text>
</comment>
<evidence type="ECO:0000313" key="3">
    <source>
        <dbReference type="Proteomes" id="UP001617427"/>
    </source>
</evidence>
<feature type="domain" description="PDZ" evidence="1">
    <location>
        <begin position="485"/>
        <end position="529"/>
    </location>
</feature>
<dbReference type="InterPro" id="IPR027268">
    <property type="entry name" value="Peptidase_M4/M1_CTD_sf"/>
</dbReference>
<gene>
    <name evidence="2" type="ORF">ACIPEN_17350</name>
</gene>
<dbReference type="Gene3D" id="1.10.390.10">
    <property type="entry name" value="Neutral Protease Domain 2"/>
    <property type="match status" value="1"/>
</dbReference>
<dbReference type="EMBL" id="JBIUZV010000010">
    <property type="protein sequence ID" value="MFJ3047594.1"/>
    <property type="molecule type" value="Genomic_DNA"/>
</dbReference>
<sequence>MATPIRYTITSNDPASHVYDVTITVDKPAAEGQVFSLPAWIPGSYMVREFAKNIVRLHAESGGKKVAVKKLDKHTWKAAACTSALTLSYQVYAWDLSVRTAHLDQTHGFFNGTSVFLAAQGFEQGRHVVDILRPEGDAFKRWRVATAMPELKARRYGFGTYVAQNYDELIDHPVEFGDFALASFKAHGVPHDVVITGQVPNLDMARLCDDLKKICEAQIAFFEPKSKRAPMQRYVFMTLAVGDGYGGLEHRASTALICARADLPVKGKPEQTDGYRTYLGLCSHEYFHTWNVKRIKPAVFAPYDLRQENYTSLLWLFEGFTSYYDDLFLVRTGVIDTDAYLNMLSKTITGVLRGSGRKKQSVAESSFDAWVKYYRQDENAPNAIVSYYTKGSLVALGLDLTIRTQTRGRRTLDDVMRGLWNRYGRDFYEGGGQGVPEEGILALLEELSGADLGRFFERCIRGTEDVPLAELLPGFGVSYGDATPKDAKPWLGARIAKDGGDAKLASVYEGSPAAHAGLSAGDKLVALDGLRVPASGPDGLLSRYRINDTVRVHAFRRDELMEFAVRLKADVAPQVKLAALGKPAAVVRQRESWLKRGS</sequence>
<dbReference type="InterPro" id="IPR041489">
    <property type="entry name" value="PDZ_6"/>
</dbReference>
<protein>
    <submittedName>
        <fullName evidence="2">M61 family metallopeptidase</fullName>
    </submittedName>
</protein>
<dbReference type="InterPro" id="IPR040756">
    <property type="entry name" value="Peptidase_M61_N"/>
</dbReference>
<dbReference type="Pfam" id="PF17899">
    <property type="entry name" value="Peptidase_M61_N"/>
    <property type="match status" value="1"/>
</dbReference>
<name>A0ABW8F2R1_9BURK</name>
<dbReference type="SMART" id="SM00228">
    <property type="entry name" value="PDZ"/>
    <property type="match status" value="1"/>
</dbReference>
<dbReference type="InterPro" id="IPR007963">
    <property type="entry name" value="Peptidase_M61_catalytic"/>
</dbReference>
<reference evidence="2 3" key="1">
    <citation type="submission" date="2024-10" db="EMBL/GenBank/DDBJ databases">
        <title>The Natural Products Discovery Center: Release of the First 8490 Sequenced Strains for Exploring Actinobacteria Biosynthetic Diversity.</title>
        <authorList>
            <person name="Kalkreuter E."/>
            <person name="Kautsar S.A."/>
            <person name="Yang D."/>
            <person name="Bader C.D."/>
            <person name="Teijaro C.N."/>
            <person name="Fluegel L."/>
            <person name="Davis C.M."/>
            <person name="Simpson J.R."/>
            <person name="Lauterbach L."/>
            <person name="Steele A.D."/>
            <person name="Gui C."/>
            <person name="Meng S."/>
            <person name="Li G."/>
            <person name="Viehrig K."/>
            <person name="Ye F."/>
            <person name="Su P."/>
            <person name="Kiefer A.F."/>
            <person name="Nichols A."/>
            <person name="Cepeda A.J."/>
            <person name="Yan W."/>
            <person name="Fan B."/>
            <person name="Jiang Y."/>
            <person name="Adhikari A."/>
            <person name="Zheng C.-J."/>
            <person name="Schuster L."/>
            <person name="Cowan T.M."/>
            <person name="Smanski M.J."/>
            <person name="Chevrette M.G."/>
            <person name="De Carvalho L.P.S."/>
            <person name="Shen B."/>
        </authorList>
    </citation>
    <scope>NUCLEOTIDE SEQUENCE [LARGE SCALE GENOMIC DNA]</scope>
    <source>
        <strain evidence="2 3">NPDC087045</strain>
    </source>
</reference>
<accession>A0ABW8F2R1</accession>
<dbReference type="InterPro" id="IPR036034">
    <property type="entry name" value="PDZ_sf"/>
</dbReference>
<organism evidence="2 3">
    <name type="scientific">Herbaspirillum chlorophenolicum</name>
    <dbReference type="NCBI Taxonomy" id="211589"/>
    <lineage>
        <taxon>Bacteria</taxon>
        <taxon>Pseudomonadati</taxon>
        <taxon>Pseudomonadota</taxon>
        <taxon>Betaproteobacteria</taxon>
        <taxon>Burkholderiales</taxon>
        <taxon>Oxalobacteraceae</taxon>
        <taxon>Herbaspirillum</taxon>
    </lineage>
</organism>
<dbReference type="Proteomes" id="UP001617427">
    <property type="component" value="Unassembled WGS sequence"/>
</dbReference>
<dbReference type="RefSeq" id="WP_402702267.1">
    <property type="nucleotide sequence ID" value="NZ_JBIUZV010000010.1"/>
</dbReference>
<dbReference type="PROSITE" id="PS50106">
    <property type="entry name" value="PDZ"/>
    <property type="match status" value="1"/>
</dbReference>
<evidence type="ECO:0000313" key="2">
    <source>
        <dbReference type="EMBL" id="MFJ3047594.1"/>
    </source>
</evidence>
<dbReference type="Gene3D" id="2.60.40.3650">
    <property type="match status" value="1"/>
</dbReference>
<dbReference type="PIRSF" id="PIRSF016493">
    <property type="entry name" value="Glycyl_aminpptds"/>
    <property type="match status" value="1"/>
</dbReference>